<dbReference type="Pfam" id="PF13472">
    <property type="entry name" value="Lipase_GDSL_2"/>
    <property type="match status" value="1"/>
</dbReference>
<evidence type="ECO:0000313" key="3">
    <source>
        <dbReference type="Proteomes" id="UP000727857"/>
    </source>
</evidence>
<dbReference type="GO" id="GO:0004622">
    <property type="term" value="F:phosphatidylcholine lysophospholipase activity"/>
    <property type="evidence" value="ECO:0007669"/>
    <property type="project" value="TreeGrafter"/>
</dbReference>
<sequence length="238" mass="26620">MRLRLRAVVVVLLVSLFVAVMIPCVYSRYIRGETLYYISKVDNFRKENKTLPRGGVVFVGDSITDFCDLDKFYPGLDAVNRGIAGDVTYGVLRRMEESVYALAPELVVLLIGINDIARAHLPETTLENIREIISAIRVNCPDTAIIVQSVYPVNPKWRENYAKRNTPLVKELNAGIEALATEFGCTFANIYPYLVGDDGYLMDEYTKDGLHPNEKGYEVISSHLRPIIDEVLGADAAI</sequence>
<evidence type="ECO:0000313" key="2">
    <source>
        <dbReference type="EMBL" id="MBO8424811.1"/>
    </source>
</evidence>
<dbReference type="InterPro" id="IPR013830">
    <property type="entry name" value="SGNH_hydro"/>
</dbReference>
<reference evidence="2" key="2">
    <citation type="journal article" date="2021" name="PeerJ">
        <title>Extensive microbial diversity within the chicken gut microbiome revealed by metagenomics and culture.</title>
        <authorList>
            <person name="Gilroy R."/>
            <person name="Ravi A."/>
            <person name="Getino M."/>
            <person name="Pursley I."/>
            <person name="Horton D.L."/>
            <person name="Alikhan N.F."/>
            <person name="Baker D."/>
            <person name="Gharbi K."/>
            <person name="Hall N."/>
            <person name="Watson M."/>
            <person name="Adriaenssens E.M."/>
            <person name="Foster-Nyarko E."/>
            <person name="Jarju S."/>
            <person name="Secka A."/>
            <person name="Antonio M."/>
            <person name="Oren A."/>
            <person name="Chaudhuri R.R."/>
            <person name="La Ragione R."/>
            <person name="Hildebrand F."/>
            <person name="Pallen M.J."/>
        </authorList>
    </citation>
    <scope>NUCLEOTIDE SEQUENCE</scope>
    <source>
        <strain evidence="2">517</strain>
    </source>
</reference>
<gene>
    <name evidence="2" type="ORF">IAB16_07305</name>
</gene>
<name>A0A940IDQ6_9FIRM</name>
<evidence type="ECO:0000259" key="1">
    <source>
        <dbReference type="Pfam" id="PF13472"/>
    </source>
</evidence>
<protein>
    <submittedName>
        <fullName evidence="2">Lysophospholipase</fullName>
    </submittedName>
</protein>
<organism evidence="2 3">
    <name type="scientific">Candidatus Stercoripulliclostridium pullicola</name>
    <dbReference type="NCBI Taxonomy" id="2840953"/>
    <lineage>
        <taxon>Bacteria</taxon>
        <taxon>Bacillati</taxon>
        <taxon>Bacillota</taxon>
        <taxon>Clostridia</taxon>
        <taxon>Eubacteriales</taxon>
        <taxon>Candidatus Stercoripulliclostridium</taxon>
    </lineage>
</organism>
<dbReference type="SUPFAM" id="SSF52266">
    <property type="entry name" value="SGNH hydrolase"/>
    <property type="match status" value="1"/>
</dbReference>
<comment type="caution">
    <text evidence="2">The sequence shown here is derived from an EMBL/GenBank/DDBJ whole genome shotgun (WGS) entry which is preliminary data.</text>
</comment>
<dbReference type="PANTHER" id="PTHR30383">
    <property type="entry name" value="THIOESTERASE 1/PROTEASE 1/LYSOPHOSPHOLIPASE L1"/>
    <property type="match status" value="1"/>
</dbReference>
<accession>A0A940IDQ6</accession>
<dbReference type="InterPro" id="IPR051532">
    <property type="entry name" value="Ester_Hydrolysis_Enzymes"/>
</dbReference>
<reference evidence="2" key="1">
    <citation type="submission" date="2020-10" db="EMBL/GenBank/DDBJ databases">
        <authorList>
            <person name="Gilroy R."/>
        </authorList>
    </citation>
    <scope>NUCLEOTIDE SEQUENCE</scope>
    <source>
        <strain evidence="2">517</strain>
    </source>
</reference>
<dbReference type="EMBL" id="JADINF010000186">
    <property type="protein sequence ID" value="MBO8424811.1"/>
    <property type="molecule type" value="Genomic_DNA"/>
</dbReference>
<dbReference type="AlphaFoldDB" id="A0A940IDQ6"/>
<proteinExistence type="predicted"/>
<dbReference type="Gene3D" id="3.40.50.1110">
    <property type="entry name" value="SGNH hydrolase"/>
    <property type="match status" value="1"/>
</dbReference>
<dbReference type="InterPro" id="IPR036514">
    <property type="entry name" value="SGNH_hydro_sf"/>
</dbReference>
<feature type="domain" description="SGNH hydrolase-type esterase" evidence="1">
    <location>
        <begin position="58"/>
        <end position="219"/>
    </location>
</feature>
<dbReference type="Proteomes" id="UP000727857">
    <property type="component" value="Unassembled WGS sequence"/>
</dbReference>
<dbReference type="PANTHER" id="PTHR30383:SF5">
    <property type="entry name" value="SGNH HYDROLASE-TYPE ESTERASE DOMAIN-CONTAINING PROTEIN"/>
    <property type="match status" value="1"/>
</dbReference>